<gene>
    <name evidence="4" type="primary">hsp18a</name>
    <name evidence="4" type="ORF">ERS852471_02324</name>
</gene>
<protein>
    <submittedName>
        <fullName evidence="4">Heat shock protein</fullName>
    </submittedName>
</protein>
<evidence type="ECO:0000313" key="4">
    <source>
        <dbReference type="EMBL" id="CUO79625.1"/>
    </source>
</evidence>
<feature type="domain" description="SHSP" evidence="3">
    <location>
        <begin position="42"/>
        <end position="155"/>
    </location>
</feature>
<keyword evidence="4" id="KW-0346">Stress response</keyword>
<reference evidence="4 5" key="1">
    <citation type="submission" date="2015-09" db="EMBL/GenBank/DDBJ databases">
        <authorList>
            <consortium name="Pathogen Informatics"/>
        </authorList>
    </citation>
    <scope>NUCLEOTIDE SEQUENCE [LARGE SCALE GENOMIC DNA]</scope>
    <source>
        <strain evidence="4 5">2789STDY5834856</strain>
    </source>
</reference>
<evidence type="ECO:0000256" key="2">
    <source>
        <dbReference type="RuleBase" id="RU003616"/>
    </source>
</evidence>
<name>A0A174I3I5_9CLOT</name>
<dbReference type="EMBL" id="CYZX01000016">
    <property type="protein sequence ID" value="CUO79625.1"/>
    <property type="molecule type" value="Genomic_DNA"/>
</dbReference>
<dbReference type="InterPro" id="IPR031107">
    <property type="entry name" value="Small_HSP"/>
</dbReference>
<dbReference type="SUPFAM" id="SSF49764">
    <property type="entry name" value="HSP20-like chaperones"/>
    <property type="match status" value="1"/>
</dbReference>
<proteinExistence type="inferred from homology"/>
<dbReference type="Gene3D" id="2.60.40.790">
    <property type="match status" value="1"/>
</dbReference>
<dbReference type="InterPro" id="IPR002068">
    <property type="entry name" value="A-crystallin/Hsp20_dom"/>
</dbReference>
<evidence type="ECO:0000256" key="1">
    <source>
        <dbReference type="PROSITE-ProRule" id="PRU00285"/>
    </source>
</evidence>
<dbReference type="Pfam" id="PF00011">
    <property type="entry name" value="HSP20"/>
    <property type="match status" value="1"/>
</dbReference>
<dbReference type="PANTHER" id="PTHR11527">
    <property type="entry name" value="HEAT-SHOCK PROTEIN 20 FAMILY MEMBER"/>
    <property type="match status" value="1"/>
</dbReference>
<dbReference type="Proteomes" id="UP000095594">
    <property type="component" value="Unassembled WGS sequence"/>
</dbReference>
<dbReference type="AlphaFoldDB" id="A0A174I3I5"/>
<sequence length="158" mass="18067">MFDVFSYVFSNVFDSVINNSQLIDNIVDSVLNSDIVNDMVNTLENMVNLNIDCKEYKRKYLIEADLPGVSKKDIDIDYTNNYISINIKRNQVFSNGKNVAIAVIQGGNDISKDFYVENIDPYNIKAVFKDGKLKVYIPKKDRLKEISPIVEVSDYTCE</sequence>
<organism evidence="4 5">
    <name type="scientific">Clostridium disporicum</name>
    <dbReference type="NCBI Taxonomy" id="84024"/>
    <lineage>
        <taxon>Bacteria</taxon>
        <taxon>Bacillati</taxon>
        <taxon>Bacillota</taxon>
        <taxon>Clostridia</taxon>
        <taxon>Eubacteriales</taxon>
        <taxon>Clostridiaceae</taxon>
        <taxon>Clostridium</taxon>
    </lineage>
</organism>
<dbReference type="PROSITE" id="PS01031">
    <property type="entry name" value="SHSP"/>
    <property type="match status" value="1"/>
</dbReference>
<comment type="similarity">
    <text evidence="1 2">Belongs to the small heat shock protein (HSP20) family.</text>
</comment>
<dbReference type="RefSeq" id="WP_055266735.1">
    <property type="nucleotide sequence ID" value="NZ_CABIXQ010000016.1"/>
</dbReference>
<evidence type="ECO:0000313" key="5">
    <source>
        <dbReference type="Proteomes" id="UP000095594"/>
    </source>
</evidence>
<dbReference type="InterPro" id="IPR008978">
    <property type="entry name" value="HSP20-like_chaperone"/>
</dbReference>
<accession>A0A174I3I5</accession>
<evidence type="ECO:0000259" key="3">
    <source>
        <dbReference type="PROSITE" id="PS01031"/>
    </source>
</evidence>